<evidence type="ECO:0000256" key="2">
    <source>
        <dbReference type="SAM" id="Phobius"/>
    </source>
</evidence>
<evidence type="ECO:0000313" key="3">
    <source>
        <dbReference type="EnsemblMetazoa" id="XP_031789292"/>
    </source>
</evidence>
<name>A0A7M7QL00_NASVI</name>
<sequence length="541" mass="61734">MNFLKNREKLAIDSTSNHSKKAVDNTYNNVSVVISKLPNEVNNMKRPSDLFDSKKDCASQENEDFSEQNSLLQQRTESSLKGIETSVIIMKPNNSKKVIRALFTENTLASPKNAALKNKNTEFETDDDLLNEELNLSPSIISRCSSSAIKRKKINQKQSVTSPENTGSRKKNTVSQSDSSDSDLSPSMIGGRSSSAMKLKKVMNSTIIANEKNNESETSFISSDRENNLNKLDKVADNHKKSNENVNENTHDGTFGDEGHNGNGDVGVITVLIMEIVILVATDLMQIIILLLKIIVTVLLMMKDIMEMVILVLFMMAMVTMLMEDVCRTNVNNNRNNDLVGELGLDNLADPAPDNTSDSDISSEDEGYTFDEMQNDPEWGYIRMYKYKLFKYLRKQPARSADGIFRQNIRVGSLSWKMFKNQKDDLFLRAMGLTIWTKRELSNRCLELGKVSNTFPARSPVKTVTLRNLNHVLRIYIDHLSRNYEEDRIRFYMKKSTRTLSYHIRDLRRKCIKRARQQARRAAREARRAVRSRENQRENAN</sequence>
<feature type="region of interest" description="Disordered" evidence="1">
    <location>
        <begin position="522"/>
        <end position="541"/>
    </location>
</feature>
<dbReference type="InParanoid" id="A0A7M7QL00"/>
<keyword evidence="2" id="KW-0472">Membrane</keyword>
<protein>
    <submittedName>
        <fullName evidence="3">Uncharacterized protein</fullName>
    </submittedName>
</protein>
<feature type="region of interest" description="Disordered" evidence="1">
    <location>
        <begin position="348"/>
        <end position="367"/>
    </location>
</feature>
<evidence type="ECO:0000313" key="4">
    <source>
        <dbReference type="Proteomes" id="UP000002358"/>
    </source>
</evidence>
<dbReference type="KEGG" id="nvi:100678163"/>
<dbReference type="Proteomes" id="UP000002358">
    <property type="component" value="Unassembled WGS sequence"/>
</dbReference>
<feature type="transmembrane region" description="Helical" evidence="2">
    <location>
        <begin position="268"/>
        <end position="292"/>
    </location>
</feature>
<proteinExistence type="predicted"/>
<feature type="compositionally biased region" description="Low complexity" evidence="1">
    <location>
        <begin position="175"/>
        <end position="187"/>
    </location>
</feature>
<organism evidence="3 4">
    <name type="scientific">Nasonia vitripennis</name>
    <name type="common">Parasitic wasp</name>
    <dbReference type="NCBI Taxonomy" id="7425"/>
    <lineage>
        <taxon>Eukaryota</taxon>
        <taxon>Metazoa</taxon>
        <taxon>Ecdysozoa</taxon>
        <taxon>Arthropoda</taxon>
        <taxon>Hexapoda</taxon>
        <taxon>Insecta</taxon>
        <taxon>Pterygota</taxon>
        <taxon>Neoptera</taxon>
        <taxon>Endopterygota</taxon>
        <taxon>Hymenoptera</taxon>
        <taxon>Apocrita</taxon>
        <taxon>Proctotrupomorpha</taxon>
        <taxon>Chalcidoidea</taxon>
        <taxon>Pteromalidae</taxon>
        <taxon>Pteromalinae</taxon>
        <taxon>Nasonia</taxon>
    </lineage>
</organism>
<keyword evidence="2" id="KW-1133">Transmembrane helix</keyword>
<evidence type="ECO:0000256" key="1">
    <source>
        <dbReference type="SAM" id="MobiDB-lite"/>
    </source>
</evidence>
<dbReference type="RefSeq" id="XP_031789292.1">
    <property type="nucleotide sequence ID" value="XM_031933432.2"/>
</dbReference>
<keyword evidence="4" id="KW-1185">Reference proteome</keyword>
<reference evidence="3" key="1">
    <citation type="submission" date="2021-01" db="UniProtKB">
        <authorList>
            <consortium name="EnsemblMetazoa"/>
        </authorList>
    </citation>
    <scope>IDENTIFICATION</scope>
</reference>
<keyword evidence="2" id="KW-0812">Transmembrane</keyword>
<accession>A0A7M7QL00</accession>
<dbReference type="EnsemblMetazoa" id="XM_031933432">
    <property type="protein sequence ID" value="XP_031789292"/>
    <property type="gene ID" value="LOC100678163"/>
</dbReference>
<feature type="region of interest" description="Disordered" evidence="1">
    <location>
        <begin position="54"/>
        <end position="73"/>
    </location>
</feature>
<dbReference type="AlphaFoldDB" id="A0A7M7QL00"/>
<feature type="transmembrane region" description="Helical" evidence="2">
    <location>
        <begin position="304"/>
        <end position="323"/>
    </location>
</feature>
<feature type="region of interest" description="Disordered" evidence="1">
    <location>
        <begin position="151"/>
        <end position="195"/>
    </location>
</feature>
<dbReference type="GeneID" id="100678163"/>
<feature type="compositionally biased region" description="Polar residues" evidence="1">
    <location>
        <begin position="156"/>
        <end position="166"/>
    </location>
</feature>